<feature type="compositionally biased region" description="Pro residues" evidence="3">
    <location>
        <begin position="128"/>
        <end position="174"/>
    </location>
</feature>
<evidence type="ECO:0000256" key="2">
    <source>
        <dbReference type="ARBA" id="ARBA00023180"/>
    </source>
</evidence>
<feature type="compositionally biased region" description="Polar residues" evidence="3">
    <location>
        <begin position="177"/>
        <end position="196"/>
    </location>
</feature>
<accession>A0A2U1KIV9</accession>
<dbReference type="SUPFAM" id="SSF49503">
    <property type="entry name" value="Cupredoxins"/>
    <property type="match status" value="1"/>
</dbReference>
<dbReference type="Proteomes" id="UP000245207">
    <property type="component" value="Unassembled WGS sequence"/>
</dbReference>
<evidence type="ECO:0000259" key="5">
    <source>
        <dbReference type="PROSITE" id="PS51485"/>
    </source>
</evidence>
<dbReference type="GO" id="GO:0046872">
    <property type="term" value="F:metal ion binding"/>
    <property type="evidence" value="ECO:0007669"/>
    <property type="project" value="UniProtKB-KW"/>
</dbReference>
<dbReference type="EMBL" id="PKPP01017795">
    <property type="protein sequence ID" value="PWA36696.1"/>
    <property type="molecule type" value="Genomic_DNA"/>
</dbReference>
<evidence type="ECO:0000256" key="3">
    <source>
        <dbReference type="SAM" id="MobiDB-lite"/>
    </source>
</evidence>
<dbReference type="PANTHER" id="PTHR33021">
    <property type="entry name" value="BLUE COPPER PROTEIN"/>
    <property type="match status" value="1"/>
</dbReference>
<reference evidence="6 7" key="1">
    <citation type="journal article" date="2018" name="Mol. Plant">
        <title>The genome of Artemisia annua provides insight into the evolution of Asteraceae family and artemisinin biosynthesis.</title>
        <authorList>
            <person name="Shen Q."/>
            <person name="Zhang L."/>
            <person name="Liao Z."/>
            <person name="Wang S."/>
            <person name="Yan T."/>
            <person name="Shi P."/>
            <person name="Liu M."/>
            <person name="Fu X."/>
            <person name="Pan Q."/>
            <person name="Wang Y."/>
            <person name="Lv Z."/>
            <person name="Lu X."/>
            <person name="Zhang F."/>
            <person name="Jiang W."/>
            <person name="Ma Y."/>
            <person name="Chen M."/>
            <person name="Hao X."/>
            <person name="Li L."/>
            <person name="Tang Y."/>
            <person name="Lv G."/>
            <person name="Zhou Y."/>
            <person name="Sun X."/>
            <person name="Brodelius P.E."/>
            <person name="Rose J.K.C."/>
            <person name="Tang K."/>
        </authorList>
    </citation>
    <scope>NUCLEOTIDE SEQUENCE [LARGE SCALE GENOMIC DNA]</scope>
    <source>
        <strain evidence="7">cv. Huhao1</strain>
        <tissue evidence="6">Leaf</tissue>
    </source>
</reference>
<keyword evidence="7" id="KW-1185">Reference proteome</keyword>
<dbReference type="CDD" id="cd04216">
    <property type="entry name" value="Phytocyanin"/>
    <property type="match status" value="1"/>
</dbReference>
<dbReference type="Gene3D" id="2.60.40.420">
    <property type="entry name" value="Cupredoxins - blue copper proteins"/>
    <property type="match status" value="1"/>
</dbReference>
<dbReference type="AlphaFoldDB" id="A0A2U1KIV9"/>
<dbReference type="Pfam" id="PF02298">
    <property type="entry name" value="Cu_bind_like"/>
    <property type="match status" value="1"/>
</dbReference>
<dbReference type="PANTHER" id="PTHR33021:SF484">
    <property type="entry name" value="BLUE (TYPE 1) COPPER BINDING PROTEIN"/>
    <property type="match status" value="1"/>
</dbReference>
<feature type="signal peptide" evidence="4">
    <location>
        <begin position="1"/>
        <end position="25"/>
    </location>
</feature>
<dbReference type="PROSITE" id="PS51485">
    <property type="entry name" value="PHYTOCYANIN"/>
    <property type="match status" value="1"/>
</dbReference>
<dbReference type="OrthoDB" id="687020at2759"/>
<dbReference type="GO" id="GO:0005886">
    <property type="term" value="C:plasma membrane"/>
    <property type="evidence" value="ECO:0007669"/>
    <property type="project" value="TreeGrafter"/>
</dbReference>
<dbReference type="STRING" id="35608.A0A2U1KIV9"/>
<dbReference type="InterPro" id="IPR039391">
    <property type="entry name" value="Phytocyanin-like"/>
</dbReference>
<protein>
    <submittedName>
        <fullName evidence="6">Cupredoxin superfamily protein</fullName>
    </submittedName>
</protein>
<feature type="chain" id="PRO_5015701017" evidence="4">
    <location>
        <begin position="26"/>
        <end position="219"/>
    </location>
</feature>
<keyword evidence="1" id="KW-0479">Metal-binding</keyword>
<keyword evidence="2" id="KW-0325">Glycoprotein</keyword>
<dbReference type="InterPro" id="IPR008972">
    <property type="entry name" value="Cupredoxin"/>
</dbReference>
<feature type="domain" description="Phytocyanin" evidence="5">
    <location>
        <begin position="26"/>
        <end position="125"/>
    </location>
</feature>
<evidence type="ECO:0000313" key="7">
    <source>
        <dbReference type="Proteomes" id="UP000245207"/>
    </source>
</evidence>
<name>A0A2U1KIV9_ARTAN</name>
<organism evidence="6 7">
    <name type="scientific">Artemisia annua</name>
    <name type="common">Sweet wormwood</name>
    <dbReference type="NCBI Taxonomy" id="35608"/>
    <lineage>
        <taxon>Eukaryota</taxon>
        <taxon>Viridiplantae</taxon>
        <taxon>Streptophyta</taxon>
        <taxon>Embryophyta</taxon>
        <taxon>Tracheophyta</taxon>
        <taxon>Spermatophyta</taxon>
        <taxon>Magnoliopsida</taxon>
        <taxon>eudicotyledons</taxon>
        <taxon>Gunneridae</taxon>
        <taxon>Pentapetalae</taxon>
        <taxon>asterids</taxon>
        <taxon>campanulids</taxon>
        <taxon>Asterales</taxon>
        <taxon>Asteraceae</taxon>
        <taxon>Asteroideae</taxon>
        <taxon>Anthemideae</taxon>
        <taxon>Artemisiinae</taxon>
        <taxon>Artemisia</taxon>
    </lineage>
</organism>
<gene>
    <name evidence="6" type="ORF">CTI12_AA597350</name>
</gene>
<keyword evidence="4" id="KW-0732">Signal</keyword>
<evidence type="ECO:0000256" key="1">
    <source>
        <dbReference type="ARBA" id="ARBA00022723"/>
    </source>
</evidence>
<evidence type="ECO:0000256" key="4">
    <source>
        <dbReference type="SAM" id="SignalP"/>
    </source>
</evidence>
<comment type="caution">
    <text evidence="6">The sequence shown here is derived from an EMBL/GenBank/DDBJ whole genome shotgun (WGS) entry which is preliminary data.</text>
</comment>
<proteinExistence type="predicted"/>
<dbReference type="FunFam" id="2.60.40.420:FF:000003">
    <property type="entry name" value="Blue copper"/>
    <property type="match status" value="1"/>
</dbReference>
<evidence type="ECO:0000313" key="6">
    <source>
        <dbReference type="EMBL" id="PWA36696.1"/>
    </source>
</evidence>
<dbReference type="GO" id="GO:0009055">
    <property type="term" value="F:electron transfer activity"/>
    <property type="evidence" value="ECO:0007669"/>
    <property type="project" value="InterPro"/>
</dbReference>
<sequence>MARAMMTKILMSVVATMMLFQLALAVDHNVGRPDGGWDQSTNLGSWASGETFTVGDNLVFTYTSLHDVLEVTKDNYDSCTTSNPISTNGASPTTITLTDAGNRYFICGTAGHCDQGMKVNIQTVAAATPPPTSSSPPPPSDSPAPATPPVSTDTPPPNEDNAPPPFDENAPAPPVTSGGSPNNTGETTNPLPTPEPSSAATFKILNLVSMVGFGFLMML</sequence>
<feature type="region of interest" description="Disordered" evidence="3">
    <location>
        <begin position="126"/>
        <end position="196"/>
    </location>
</feature>
<dbReference type="InterPro" id="IPR003245">
    <property type="entry name" value="Phytocyanin_dom"/>
</dbReference>